<dbReference type="HOGENOM" id="CLU_706620_0_0_1"/>
<sequence>MDGPAMMFEDCLCGWTGDEMMMHGTLHFEKHLTFTAFLKNFNRKSITLKNVGTSVIYYTWEILRSENSFDNIIPQRKIVKFFFDTSTGVLKPDTTKEIIITFYSREPGLFNETWQFSTRPVLCGGANIFLRLRGASVSDKDNQLEIAKTENYLLHQQVVHIVKTIVYQLIDSIQPVSKHVELEESDVFREEEKFELFNPQLNYHRDVIEELHKIYVSARLFSRPWDLSFDSLESALYDNEKFQEREKALQQVEVLKEKLQHPRLIPLSMGSYHITYILWVQTMDKLVIESINIVRVMNSVIKTRKDLVIVLEKNMVTKPEEFKKSYLDDVIPSELSRLMRKDHQIKKKYHEILYLLTYSLLSEMAESMNIFLEDSWMGKQSDCLFGAQLRA</sequence>
<accession>T1J4I6</accession>
<dbReference type="Proteomes" id="UP000014500">
    <property type="component" value="Unassembled WGS sequence"/>
</dbReference>
<dbReference type="eggNOG" id="ENOG502QT8X">
    <property type="taxonomic scope" value="Eukaryota"/>
</dbReference>
<dbReference type="PANTHER" id="PTHR48421:SF1">
    <property type="entry name" value="MYCBP-ASSOCIATED PROTEIN"/>
    <property type="match status" value="1"/>
</dbReference>
<dbReference type="Pfam" id="PF14646">
    <property type="entry name" value="MYCBPAP"/>
    <property type="match status" value="1"/>
</dbReference>
<dbReference type="InterPro" id="IPR032707">
    <property type="entry name" value="MYCBPAP"/>
</dbReference>
<dbReference type="AlphaFoldDB" id="T1J4I6"/>
<dbReference type="InterPro" id="IPR013783">
    <property type="entry name" value="Ig-like_fold"/>
</dbReference>
<dbReference type="STRING" id="126957.T1J4I6"/>
<evidence type="ECO:0008006" key="3">
    <source>
        <dbReference type="Google" id="ProtNLM"/>
    </source>
</evidence>
<reference evidence="2" key="1">
    <citation type="submission" date="2011-05" db="EMBL/GenBank/DDBJ databases">
        <authorList>
            <person name="Richards S.R."/>
            <person name="Qu J."/>
            <person name="Jiang H."/>
            <person name="Jhangiani S.N."/>
            <person name="Agravi P."/>
            <person name="Goodspeed R."/>
            <person name="Gross S."/>
            <person name="Mandapat C."/>
            <person name="Jackson L."/>
            <person name="Mathew T."/>
            <person name="Pu L."/>
            <person name="Thornton R."/>
            <person name="Saada N."/>
            <person name="Wilczek-Boney K.B."/>
            <person name="Lee S."/>
            <person name="Kovar C."/>
            <person name="Wu Y."/>
            <person name="Scherer S.E."/>
            <person name="Worley K.C."/>
            <person name="Muzny D.M."/>
            <person name="Gibbs R."/>
        </authorList>
    </citation>
    <scope>NUCLEOTIDE SEQUENCE</scope>
    <source>
        <strain evidence="2">Brora</strain>
    </source>
</reference>
<dbReference type="EMBL" id="JH431845">
    <property type="status" value="NOT_ANNOTATED_CDS"/>
    <property type="molecule type" value="Genomic_DNA"/>
</dbReference>
<reference evidence="1" key="2">
    <citation type="submission" date="2015-02" db="UniProtKB">
        <authorList>
            <consortium name="EnsemblMetazoa"/>
        </authorList>
    </citation>
    <scope>IDENTIFICATION</scope>
</reference>
<name>T1J4I6_STRMM</name>
<dbReference type="EnsemblMetazoa" id="SMAR008522-RA">
    <property type="protein sequence ID" value="SMAR008522-PA"/>
    <property type="gene ID" value="SMAR008522"/>
</dbReference>
<organism evidence="1 2">
    <name type="scientific">Strigamia maritima</name>
    <name type="common">European centipede</name>
    <name type="synonym">Geophilus maritimus</name>
    <dbReference type="NCBI Taxonomy" id="126957"/>
    <lineage>
        <taxon>Eukaryota</taxon>
        <taxon>Metazoa</taxon>
        <taxon>Ecdysozoa</taxon>
        <taxon>Arthropoda</taxon>
        <taxon>Myriapoda</taxon>
        <taxon>Chilopoda</taxon>
        <taxon>Pleurostigmophora</taxon>
        <taxon>Geophilomorpha</taxon>
        <taxon>Linotaeniidae</taxon>
        <taxon>Strigamia</taxon>
    </lineage>
</organism>
<keyword evidence="2" id="KW-1185">Reference proteome</keyword>
<proteinExistence type="predicted"/>
<protein>
    <recommendedName>
        <fullName evidence="3">MYCBP-associated protein</fullName>
    </recommendedName>
</protein>
<evidence type="ECO:0000313" key="2">
    <source>
        <dbReference type="Proteomes" id="UP000014500"/>
    </source>
</evidence>
<dbReference type="PANTHER" id="PTHR48421">
    <property type="entry name" value="MYCBP-ASSOCIATED PROTEIN"/>
    <property type="match status" value="1"/>
</dbReference>
<dbReference type="Gene3D" id="2.60.40.10">
    <property type="entry name" value="Immunoglobulins"/>
    <property type="match status" value="1"/>
</dbReference>
<evidence type="ECO:0000313" key="1">
    <source>
        <dbReference type="EnsemblMetazoa" id="SMAR008522-PA"/>
    </source>
</evidence>
<dbReference type="PhylomeDB" id="T1J4I6"/>